<proteinExistence type="predicted"/>
<evidence type="ECO:0000313" key="1">
    <source>
        <dbReference type="EMBL" id="EIW74386.1"/>
    </source>
</evidence>
<keyword evidence="2" id="KW-1185">Reference proteome</keyword>
<gene>
    <name evidence="1" type="ORF">CONPUDRAFT_93907</name>
</gene>
<dbReference type="KEGG" id="cput:CONPUDRAFT_93907"/>
<dbReference type="RefSeq" id="XP_007775405.1">
    <property type="nucleotide sequence ID" value="XM_007777215.1"/>
</dbReference>
<dbReference type="EMBL" id="JH711592">
    <property type="protein sequence ID" value="EIW74386.1"/>
    <property type="molecule type" value="Genomic_DNA"/>
</dbReference>
<dbReference type="GeneID" id="19211621"/>
<dbReference type="AlphaFoldDB" id="R7SDY8"/>
<accession>R7SDY8</accession>
<name>R7SDY8_CONPW</name>
<sequence>MNVRSPERRSAFCYRDVFFYRSLSRRSCVCISGVARRSSQCLGVTTLERTSCDSVGSRLFPVAEHDESAPRRVHRVSTSVVHPSLAPYLSTVYNAITHDVSVLSLPSALTHSVKPVCYTVPILLLTLVWTYLSVITRSIVFPRVHFGDPTYHSPRLQGAW</sequence>
<dbReference type="Proteomes" id="UP000053558">
    <property type="component" value="Unassembled WGS sequence"/>
</dbReference>
<evidence type="ECO:0000313" key="2">
    <source>
        <dbReference type="Proteomes" id="UP000053558"/>
    </source>
</evidence>
<organism evidence="1 2">
    <name type="scientific">Coniophora puteana (strain RWD-64-598)</name>
    <name type="common">Brown rot fungus</name>
    <dbReference type="NCBI Taxonomy" id="741705"/>
    <lineage>
        <taxon>Eukaryota</taxon>
        <taxon>Fungi</taxon>
        <taxon>Dikarya</taxon>
        <taxon>Basidiomycota</taxon>
        <taxon>Agaricomycotina</taxon>
        <taxon>Agaricomycetes</taxon>
        <taxon>Agaricomycetidae</taxon>
        <taxon>Boletales</taxon>
        <taxon>Coniophorineae</taxon>
        <taxon>Coniophoraceae</taxon>
        <taxon>Coniophora</taxon>
    </lineage>
</organism>
<reference evidence="2" key="1">
    <citation type="journal article" date="2012" name="Science">
        <title>The Paleozoic origin of enzymatic lignin decomposition reconstructed from 31 fungal genomes.</title>
        <authorList>
            <person name="Floudas D."/>
            <person name="Binder M."/>
            <person name="Riley R."/>
            <person name="Barry K."/>
            <person name="Blanchette R.A."/>
            <person name="Henrissat B."/>
            <person name="Martinez A.T."/>
            <person name="Otillar R."/>
            <person name="Spatafora J.W."/>
            <person name="Yadav J.S."/>
            <person name="Aerts A."/>
            <person name="Benoit I."/>
            <person name="Boyd A."/>
            <person name="Carlson A."/>
            <person name="Copeland A."/>
            <person name="Coutinho P.M."/>
            <person name="de Vries R.P."/>
            <person name="Ferreira P."/>
            <person name="Findley K."/>
            <person name="Foster B."/>
            <person name="Gaskell J."/>
            <person name="Glotzer D."/>
            <person name="Gorecki P."/>
            <person name="Heitman J."/>
            <person name="Hesse C."/>
            <person name="Hori C."/>
            <person name="Igarashi K."/>
            <person name="Jurgens J.A."/>
            <person name="Kallen N."/>
            <person name="Kersten P."/>
            <person name="Kohler A."/>
            <person name="Kuees U."/>
            <person name="Kumar T.K.A."/>
            <person name="Kuo A."/>
            <person name="LaButti K."/>
            <person name="Larrondo L.F."/>
            <person name="Lindquist E."/>
            <person name="Ling A."/>
            <person name="Lombard V."/>
            <person name="Lucas S."/>
            <person name="Lundell T."/>
            <person name="Martin R."/>
            <person name="McLaughlin D.J."/>
            <person name="Morgenstern I."/>
            <person name="Morin E."/>
            <person name="Murat C."/>
            <person name="Nagy L.G."/>
            <person name="Nolan M."/>
            <person name="Ohm R.A."/>
            <person name="Patyshakuliyeva A."/>
            <person name="Rokas A."/>
            <person name="Ruiz-Duenas F.J."/>
            <person name="Sabat G."/>
            <person name="Salamov A."/>
            <person name="Samejima M."/>
            <person name="Schmutz J."/>
            <person name="Slot J.C."/>
            <person name="St John F."/>
            <person name="Stenlid J."/>
            <person name="Sun H."/>
            <person name="Sun S."/>
            <person name="Syed K."/>
            <person name="Tsang A."/>
            <person name="Wiebenga A."/>
            <person name="Young D."/>
            <person name="Pisabarro A."/>
            <person name="Eastwood D.C."/>
            <person name="Martin F."/>
            <person name="Cullen D."/>
            <person name="Grigoriev I.V."/>
            <person name="Hibbett D.S."/>
        </authorList>
    </citation>
    <scope>NUCLEOTIDE SEQUENCE [LARGE SCALE GENOMIC DNA]</scope>
    <source>
        <strain evidence="2">RWD-64-598 SS2</strain>
    </source>
</reference>
<protein>
    <submittedName>
        <fullName evidence="1">Uncharacterized protein</fullName>
    </submittedName>
</protein>